<dbReference type="InterPro" id="IPR043144">
    <property type="entry name" value="Mal/L-sulf/L-lact_DH-like_ah"/>
</dbReference>
<comment type="caution">
    <text evidence="2">The sequence shown here is derived from an EMBL/GenBank/DDBJ whole genome shotgun (WGS) entry which is preliminary data.</text>
</comment>
<dbReference type="AlphaFoldDB" id="A0A934RTH1"/>
<protein>
    <submittedName>
        <fullName evidence="2">Ldh family oxidoreductase</fullName>
    </submittedName>
</protein>
<accession>A0A934RTH1</accession>
<name>A0A934RTH1_9BACT</name>
<dbReference type="InterPro" id="IPR003767">
    <property type="entry name" value="Malate/L-lactate_DH-like"/>
</dbReference>
<proteinExistence type="predicted"/>
<dbReference type="Gene3D" id="3.30.1370.60">
    <property type="entry name" value="Hypothetical oxidoreductase yiak, domain 2"/>
    <property type="match status" value="1"/>
</dbReference>
<evidence type="ECO:0000313" key="3">
    <source>
        <dbReference type="Proteomes" id="UP000617628"/>
    </source>
</evidence>
<dbReference type="Gene3D" id="1.10.1530.10">
    <property type="match status" value="1"/>
</dbReference>
<dbReference type="Proteomes" id="UP000617628">
    <property type="component" value="Unassembled WGS sequence"/>
</dbReference>
<dbReference type="GO" id="GO:0016491">
    <property type="term" value="F:oxidoreductase activity"/>
    <property type="evidence" value="ECO:0007669"/>
    <property type="project" value="UniProtKB-KW"/>
</dbReference>
<dbReference type="PANTHER" id="PTHR11091">
    <property type="entry name" value="OXIDOREDUCTASE-RELATED"/>
    <property type="match status" value="1"/>
</dbReference>
<keyword evidence="3" id="KW-1185">Reference proteome</keyword>
<sequence>MLVLSADSIKQRVLPFLLERNFSEKAANIIADAFVENNLEGVDSHGLARFPNFIKATDAGHVLPTEGPKRVASFGAWEQWDGLCGAGPLNARAAMDRAIDLAKEFGIGCVALRRTNHWMRGGAYGKQAADAGYASIC</sequence>
<dbReference type="EMBL" id="JAENIL010000006">
    <property type="protein sequence ID" value="MBK1876133.1"/>
    <property type="molecule type" value="Genomic_DNA"/>
</dbReference>
<keyword evidence="1" id="KW-0560">Oxidoreductase</keyword>
<dbReference type="InterPro" id="IPR043143">
    <property type="entry name" value="Mal/L-sulf/L-lact_DH-like_NADP"/>
</dbReference>
<dbReference type="InterPro" id="IPR036111">
    <property type="entry name" value="Mal/L-sulfo/L-lacto_DH-like_sf"/>
</dbReference>
<evidence type="ECO:0000256" key="1">
    <source>
        <dbReference type="ARBA" id="ARBA00023002"/>
    </source>
</evidence>
<evidence type="ECO:0000313" key="2">
    <source>
        <dbReference type="EMBL" id="MBK1876133.1"/>
    </source>
</evidence>
<reference evidence="2" key="1">
    <citation type="submission" date="2021-01" db="EMBL/GenBank/DDBJ databases">
        <title>Modified the classification status of verrucomicrobia.</title>
        <authorList>
            <person name="Feng X."/>
        </authorList>
    </citation>
    <scope>NUCLEOTIDE SEQUENCE</scope>
    <source>
        <strain evidence="2">KCTC 13126</strain>
    </source>
</reference>
<dbReference type="SUPFAM" id="SSF89733">
    <property type="entry name" value="L-sulfolactate dehydrogenase-like"/>
    <property type="match status" value="1"/>
</dbReference>
<gene>
    <name evidence="2" type="ORF">JIN87_04590</name>
</gene>
<organism evidence="2 3">
    <name type="scientific">Pelagicoccus mobilis</name>
    <dbReference type="NCBI Taxonomy" id="415221"/>
    <lineage>
        <taxon>Bacteria</taxon>
        <taxon>Pseudomonadati</taxon>
        <taxon>Verrucomicrobiota</taxon>
        <taxon>Opitutia</taxon>
        <taxon>Puniceicoccales</taxon>
        <taxon>Pelagicoccaceae</taxon>
        <taxon>Pelagicoccus</taxon>
    </lineage>
</organism>
<dbReference type="PANTHER" id="PTHR11091:SF3">
    <property type="entry name" value="2,3-DIKETO-L-GULONATE REDUCTASE"/>
    <property type="match status" value="1"/>
</dbReference>
<dbReference type="Pfam" id="PF02615">
    <property type="entry name" value="Ldh_2"/>
    <property type="match status" value="1"/>
</dbReference>